<feature type="compositionally biased region" description="Polar residues" evidence="1">
    <location>
        <begin position="104"/>
        <end position="116"/>
    </location>
</feature>
<keyword evidence="3" id="KW-1185">Reference proteome</keyword>
<feature type="non-terminal residue" evidence="2">
    <location>
        <position position="116"/>
    </location>
</feature>
<dbReference type="EMBL" id="PGOL01041897">
    <property type="protein sequence ID" value="PKH99050.1"/>
    <property type="molecule type" value="Genomic_DNA"/>
</dbReference>
<feature type="compositionally biased region" description="Polar residues" evidence="1">
    <location>
        <begin position="69"/>
        <end position="83"/>
    </location>
</feature>
<dbReference type="Proteomes" id="UP000233551">
    <property type="component" value="Unassembled WGS sequence"/>
</dbReference>
<evidence type="ECO:0000313" key="3">
    <source>
        <dbReference type="Proteomes" id="UP000233551"/>
    </source>
</evidence>
<comment type="caution">
    <text evidence="2">The sequence shown here is derived from an EMBL/GenBank/DDBJ whole genome shotgun (WGS) entry which is preliminary data.</text>
</comment>
<evidence type="ECO:0000256" key="1">
    <source>
        <dbReference type="SAM" id="MobiDB-lite"/>
    </source>
</evidence>
<feature type="region of interest" description="Disordered" evidence="1">
    <location>
        <begin position="62"/>
        <end position="116"/>
    </location>
</feature>
<gene>
    <name evidence="2" type="ORF">CRG98_049676</name>
</gene>
<dbReference type="AlphaFoldDB" id="A0A2I0H675"/>
<name>A0A2I0H675_PUNGR</name>
<protein>
    <submittedName>
        <fullName evidence="2">Uncharacterized protein</fullName>
    </submittedName>
</protein>
<proteinExistence type="predicted"/>
<evidence type="ECO:0000313" key="2">
    <source>
        <dbReference type="EMBL" id="PKH99050.1"/>
    </source>
</evidence>
<accession>A0A2I0H675</accession>
<organism evidence="2 3">
    <name type="scientific">Punica granatum</name>
    <name type="common">Pomegranate</name>
    <dbReference type="NCBI Taxonomy" id="22663"/>
    <lineage>
        <taxon>Eukaryota</taxon>
        <taxon>Viridiplantae</taxon>
        <taxon>Streptophyta</taxon>
        <taxon>Embryophyta</taxon>
        <taxon>Tracheophyta</taxon>
        <taxon>Spermatophyta</taxon>
        <taxon>Magnoliopsida</taxon>
        <taxon>eudicotyledons</taxon>
        <taxon>Gunneridae</taxon>
        <taxon>Pentapetalae</taxon>
        <taxon>rosids</taxon>
        <taxon>malvids</taxon>
        <taxon>Myrtales</taxon>
        <taxon>Lythraceae</taxon>
        <taxon>Punica</taxon>
    </lineage>
</organism>
<sequence>MTPSRYSRTFSLQDSTSSLFDSAASISAAPLNTARDATEKPLALAGEKFSPQVSYSTAVGPSLIPRITPRTSSLTESPRSSFNLRKLTLRADPQGRARGPEKPSVTQSTAMMSSQM</sequence>
<reference evidence="2 3" key="1">
    <citation type="submission" date="2017-11" db="EMBL/GenBank/DDBJ databases">
        <title>De-novo sequencing of pomegranate (Punica granatum L.) genome.</title>
        <authorList>
            <person name="Akparov Z."/>
            <person name="Amiraslanov A."/>
            <person name="Hajiyeva S."/>
            <person name="Abbasov M."/>
            <person name="Kaur K."/>
            <person name="Hamwieh A."/>
            <person name="Solovyev V."/>
            <person name="Salamov A."/>
            <person name="Braich B."/>
            <person name="Kosarev P."/>
            <person name="Mahmoud A."/>
            <person name="Hajiyev E."/>
            <person name="Babayeva S."/>
            <person name="Izzatullayeva V."/>
            <person name="Mammadov A."/>
            <person name="Mammadov A."/>
            <person name="Sharifova S."/>
            <person name="Ojaghi J."/>
            <person name="Eynullazada K."/>
            <person name="Bayramov B."/>
            <person name="Abdulazimova A."/>
            <person name="Shahmuradov I."/>
        </authorList>
    </citation>
    <scope>NUCLEOTIDE SEQUENCE [LARGE SCALE GENOMIC DNA]</scope>
    <source>
        <strain evidence="3">cv. AG2017</strain>
        <tissue evidence="2">Leaf</tissue>
    </source>
</reference>